<evidence type="ECO:0000313" key="1">
    <source>
        <dbReference type="EMBL" id="JAE23588.1"/>
    </source>
</evidence>
<organism evidence="1">
    <name type="scientific">Arundo donax</name>
    <name type="common">Giant reed</name>
    <name type="synonym">Donax arundinaceus</name>
    <dbReference type="NCBI Taxonomy" id="35708"/>
    <lineage>
        <taxon>Eukaryota</taxon>
        <taxon>Viridiplantae</taxon>
        <taxon>Streptophyta</taxon>
        <taxon>Embryophyta</taxon>
        <taxon>Tracheophyta</taxon>
        <taxon>Spermatophyta</taxon>
        <taxon>Magnoliopsida</taxon>
        <taxon>Liliopsida</taxon>
        <taxon>Poales</taxon>
        <taxon>Poaceae</taxon>
        <taxon>PACMAD clade</taxon>
        <taxon>Arundinoideae</taxon>
        <taxon>Arundineae</taxon>
        <taxon>Arundo</taxon>
    </lineage>
</organism>
<dbReference type="EMBL" id="GBRH01174308">
    <property type="protein sequence ID" value="JAE23588.1"/>
    <property type="molecule type" value="Transcribed_RNA"/>
</dbReference>
<reference evidence="1" key="1">
    <citation type="submission" date="2014-09" db="EMBL/GenBank/DDBJ databases">
        <authorList>
            <person name="Magalhaes I.L.F."/>
            <person name="Oliveira U."/>
            <person name="Santos F.R."/>
            <person name="Vidigal T.H.D.A."/>
            <person name="Brescovit A.D."/>
            <person name="Santos A.J."/>
        </authorList>
    </citation>
    <scope>NUCLEOTIDE SEQUENCE</scope>
    <source>
        <tissue evidence="1">Shoot tissue taken approximately 20 cm above the soil surface</tissue>
    </source>
</reference>
<protein>
    <submittedName>
        <fullName evidence="1">Uncharacterized protein</fullName>
    </submittedName>
</protein>
<proteinExistence type="predicted"/>
<sequence>MEEQLDNYRELYHIIHKRAGEMPSKHKQHQMNQTSATNDATTEVEILPCFLTTNYLQITNIVVKDIKFNYLITSTALET</sequence>
<reference evidence="1" key="2">
    <citation type="journal article" date="2015" name="Data Brief">
        <title>Shoot transcriptome of the giant reed, Arundo donax.</title>
        <authorList>
            <person name="Barrero R.A."/>
            <person name="Guerrero F.D."/>
            <person name="Moolhuijzen P."/>
            <person name="Goolsby J.A."/>
            <person name="Tidwell J."/>
            <person name="Bellgard S.E."/>
            <person name="Bellgard M.I."/>
        </authorList>
    </citation>
    <scope>NUCLEOTIDE SEQUENCE</scope>
    <source>
        <tissue evidence="1">Shoot tissue taken approximately 20 cm above the soil surface</tissue>
    </source>
</reference>
<dbReference type="EMBL" id="GBRH01179482">
    <property type="protein sequence ID" value="JAE18414.1"/>
    <property type="molecule type" value="Transcribed_RNA"/>
</dbReference>
<dbReference type="AlphaFoldDB" id="A0A0A9GSE7"/>
<name>A0A0A9GSE7_ARUDO</name>
<accession>A0A0A9GSE7</accession>